<keyword evidence="2" id="KW-1185">Reference proteome</keyword>
<gene>
    <name evidence="1" type="ORF">ACFQ2C_08215</name>
</gene>
<dbReference type="SUPFAM" id="SSF75005">
    <property type="entry name" value="Arabinanase/levansucrase/invertase"/>
    <property type="match status" value="1"/>
</dbReference>
<dbReference type="RefSeq" id="WP_380895713.1">
    <property type="nucleotide sequence ID" value="NZ_JBHTKY010000009.1"/>
</dbReference>
<proteinExistence type="predicted"/>
<organism evidence="1 2">
    <name type="scientific">Sphingobacterium daejeonense</name>
    <dbReference type="NCBI Taxonomy" id="371142"/>
    <lineage>
        <taxon>Bacteria</taxon>
        <taxon>Pseudomonadati</taxon>
        <taxon>Bacteroidota</taxon>
        <taxon>Sphingobacteriia</taxon>
        <taxon>Sphingobacteriales</taxon>
        <taxon>Sphingobacteriaceae</taxon>
        <taxon>Sphingobacterium</taxon>
    </lineage>
</organism>
<evidence type="ECO:0000313" key="1">
    <source>
        <dbReference type="EMBL" id="MFD1165584.1"/>
    </source>
</evidence>
<dbReference type="Gene3D" id="2.115.10.20">
    <property type="entry name" value="Glycosyl hydrolase domain, family 43"/>
    <property type="match status" value="1"/>
</dbReference>
<dbReference type="InterPro" id="IPR023296">
    <property type="entry name" value="Glyco_hydro_beta-prop_sf"/>
</dbReference>
<reference evidence="2" key="1">
    <citation type="journal article" date="2019" name="Int. J. Syst. Evol. Microbiol.">
        <title>The Global Catalogue of Microorganisms (GCM) 10K type strain sequencing project: providing services to taxonomists for standard genome sequencing and annotation.</title>
        <authorList>
            <consortium name="The Broad Institute Genomics Platform"/>
            <consortium name="The Broad Institute Genome Sequencing Center for Infectious Disease"/>
            <person name="Wu L."/>
            <person name="Ma J."/>
        </authorList>
    </citation>
    <scope>NUCLEOTIDE SEQUENCE [LARGE SCALE GENOMIC DNA]</scope>
    <source>
        <strain evidence="2">CCUG 52468</strain>
    </source>
</reference>
<name>A0ABW3RKQ0_9SPHI</name>
<protein>
    <recommendedName>
        <fullName evidence="3">Beta-xylosidase</fullName>
    </recommendedName>
</protein>
<evidence type="ECO:0000313" key="2">
    <source>
        <dbReference type="Proteomes" id="UP001597205"/>
    </source>
</evidence>
<sequence>MKKRHLLTVFSLLFLSVLSYSFKIFEKDKDGIVMKNRRELFIDDYLLEKLENLNQRLVLPRATGEIIKFDKPWEGKFVTYVSIIKDPTGYKMYYRGMADYNGKKDEVACLATSKDGLKWEKPNLKLYKVNGTLNNNVVIPPNEQLSMHNFTVFYDQKATNPNEKYKAIGGANHSNKTRDGLYRYVSSDGIKWNLYSKDTSALFSDYALDSQNVLLWSESEQCYVIYLRAWTGNKPGLPYPKDGIRTIARSTSKDFVNWTNPVEMTFDDTELEHLYTNASVSYFRAPQIIVSMPFRFMVNQKILSDEQLTEFGTDKSQWKGMSDGVFMTTRGGNNFNRKFNKSFIRPGFDKKNWSARNNIPAKGIIQTSENEMSLYVTRNYGSPTVNLERLSLRIDGFSNLEADYEEGFAITKPVIIKSKNMFANFETATSGYLIVEVLDLDGNPIPEYSGTNSLKILGDEIDKKITWNNHSDLSNLIDKKVRFKFRLKDANLYSFALMD</sequence>
<evidence type="ECO:0008006" key="3">
    <source>
        <dbReference type="Google" id="ProtNLM"/>
    </source>
</evidence>
<comment type="caution">
    <text evidence="1">The sequence shown here is derived from an EMBL/GenBank/DDBJ whole genome shotgun (WGS) entry which is preliminary data.</text>
</comment>
<dbReference type="EMBL" id="JBHTKY010000009">
    <property type="protein sequence ID" value="MFD1165584.1"/>
    <property type="molecule type" value="Genomic_DNA"/>
</dbReference>
<accession>A0ABW3RKQ0</accession>
<dbReference type="Proteomes" id="UP001597205">
    <property type="component" value="Unassembled WGS sequence"/>
</dbReference>